<evidence type="ECO:0000313" key="6">
    <source>
        <dbReference type="Proteomes" id="UP000315673"/>
    </source>
</evidence>
<dbReference type="GO" id="GO:0000976">
    <property type="term" value="F:transcription cis-regulatory region binding"/>
    <property type="evidence" value="ECO:0007669"/>
    <property type="project" value="TreeGrafter"/>
</dbReference>
<organism evidence="5 6">
    <name type="scientific">Sphingomonas panacisoli</name>
    <dbReference type="NCBI Taxonomy" id="1813879"/>
    <lineage>
        <taxon>Bacteria</taxon>
        <taxon>Pseudomonadati</taxon>
        <taxon>Pseudomonadota</taxon>
        <taxon>Alphaproteobacteria</taxon>
        <taxon>Sphingomonadales</taxon>
        <taxon>Sphingomonadaceae</taxon>
        <taxon>Sphingomonas</taxon>
    </lineage>
</organism>
<name>A0A5B8LLC8_9SPHN</name>
<dbReference type="Pfam" id="PF00356">
    <property type="entry name" value="LacI"/>
    <property type="match status" value="1"/>
</dbReference>
<keyword evidence="3" id="KW-0804">Transcription</keyword>
<dbReference type="SUPFAM" id="SSF47413">
    <property type="entry name" value="lambda repressor-like DNA-binding domains"/>
    <property type="match status" value="1"/>
</dbReference>
<gene>
    <name evidence="5" type="ORF">FPZ24_10485</name>
</gene>
<dbReference type="SUPFAM" id="SSF53822">
    <property type="entry name" value="Periplasmic binding protein-like I"/>
    <property type="match status" value="1"/>
</dbReference>
<dbReference type="RefSeq" id="WP_146571766.1">
    <property type="nucleotide sequence ID" value="NZ_CP042306.1"/>
</dbReference>
<accession>A0A5B8LLC8</accession>
<dbReference type="AlphaFoldDB" id="A0A5B8LLC8"/>
<protein>
    <submittedName>
        <fullName evidence="5">LacI family DNA-binding transcriptional regulator</fullName>
    </submittedName>
</protein>
<keyword evidence="1" id="KW-0805">Transcription regulation</keyword>
<proteinExistence type="predicted"/>
<dbReference type="OrthoDB" id="8433438at2"/>
<dbReference type="InterPro" id="IPR010982">
    <property type="entry name" value="Lambda_DNA-bd_dom_sf"/>
</dbReference>
<keyword evidence="2 5" id="KW-0238">DNA-binding</keyword>
<reference evidence="5 6" key="1">
    <citation type="submission" date="2019-07" db="EMBL/GenBank/DDBJ databases">
        <title>Full genome sequence of Sphingomonas sp. 4R-6-7(HKS19).</title>
        <authorList>
            <person name="Im W.-T."/>
        </authorList>
    </citation>
    <scope>NUCLEOTIDE SEQUENCE [LARGE SCALE GENOMIC DNA]</scope>
    <source>
        <strain evidence="5 6">HKS19</strain>
    </source>
</reference>
<evidence type="ECO:0000256" key="3">
    <source>
        <dbReference type="ARBA" id="ARBA00023163"/>
    </source>
</evidence>
<dbReference type="Proteomes" id="UP000315673">
    <property type="component" value="Chromosome"/>
</dbReference>
<dbReference type="PANTHER" id="PTHR30146:SF120">
    <property type="entry name" value="ALANINE RACEMASE"/>
    <property type="match status" value="1"/>
</dbReference>
<dbReference type="PANTHER" id="PTHR30146">
    <property type="entry name" value="LACI-RELATED TRANSCRIPTIONAL REPRESSOR"/>
    <property type="match status" value="1"/>
</dbReference>
<dbReference type="Pfam" id="PF13377">
    <property type="entry name" value="Peripla_BP_3"/>
    <property type="match status" value="1"/>
</dbReference>
<dbReference type="EMBL" id="CP042306">
    <property type="protein sequence ID" value="QDZ07860.1"/>
    <property type="molecule type" value="Genomic_DNA"/>
</dbReference>
<dbReference type="KEGG" id="spai:FPZ24_10485"/>
<sequence length="340" mass="36160">MTKRVSASELAGTGRRMTMDDLAELAGVSKITVSRALKDSALVRAPVREQIQQLARTHGYRLNTAARNLRLRRNHSVTVVINMTPTADRTMSDPIFLGLVGGLLQCLTAANYRLVLTTADQVLASGDHDSDGIIFLGQGTDDTLLGQVSEMGLPFVVWGARRATDGDWITIGSDNRRGGALIGQHLAALGRRDVLFLGDQEHQEVADRLTGLEQGGGATMRVTARACEFGMLAGRAAVDAAIEGGWRGDAIVGASDMIALGAMDALIARNIAIPDDMVVIGYDGIPAAANAAIPLTTVRQDWQRAGELLGETMLAWVEGTQPNPETLPVELIVRASTQAD</sequence>
<dbReference type="InterPro" id="IPR000843">
    <property type="entry name" value="HTH_LacI"/>
</dbReference>
<dbReference type="InterPro" id="IPR046335">
    <property type="entry name" value="LacI/GalR-like_sensor"/>
</dbReference>
<dbReference type="Gene3D" id="3.40.50.2300">
    <property type="match status" value="2"/>
</dbReference>
<dbReference type="Gene3D" id="1.10.260.40">
    <property type="entry name" value="lambda repressor-like DNA-binding domains"/>
    <property type="match status" value="1"/>
</dbReference>
<evidence type="ECO:0000256" key="2">
    <source>
        <dbReference type="ARBA" id="ARBA00023125"/>
    </source>
</evidence>
<feature type="domain" description="HTH lacI-type" evidence="4">
    <location>
        <begin position="17"/>
        <end position="71"/>
    </location>
</feature>
<dbReference type="GO" id="GO:0003700">
    <property type="term" value="F:DNA-binding transcription factor activity"/>
    <property type="evidence" value="ECO:0007669"/>
    <property type="project" value="TreeGrafter"/>
</dbReference>
<evidence type="ECO:0000313" key="5">
    <source>
        <dbReference type="EMBL" id="QDZ07860.1"/>
    </source>
</evidence>
<dbReference type="SMART" id="SM00354">
    <property type="entry name" value="HTH_LACI"/>
    <property type="match status" value="1"/>
</dbReference>
<keyword evidence="6" id="KW-1185">Reference proteome</keyword>
<dbReference type="PROSITE" id="PS00356">
    <property type="entry name" value="HTH_LACI_1"/>
    <property type="match status" value="1"/>
</dbReference>
<evidence type="ECO:0000256" key="1">
    <source>
        <dbReference type="ARBA" id="ARBA00023015"/>
    </source>
</evidence>
<dbReference type="CDD" id="cd01392">
    <property type="entry name" value="HTH_LacI"/>
    <property type="match status" value="1"/>
</dbReference>
<dbReference type="PROSITE" id="PS50932">
    <property type="entry name" value="HTH_LACI_2"/>
    <property type="match status" value="1"/>
</dbReference>
<dbReference type="InterPro" id="IPR028082">
    <property type="entry name" value="Peripla_BP_I"/>
</dbReference>
<evidence type="ECO:0000259" key="4">
    <source>
        <dbReference type="PROSITE" id="PS50932"/>
    </source>
</evidence>